<dbReference type="Proteomes" id="UP000265515">
    <property type="component" value="Unassembled WGS sequence"/>
</dbReference>
<evidence type="ECO:0000256" key="1">
    <source>
        <dbReference type="SAM" id="MobiDB-lite"/>
    </source>
</evidence>
<sequence>MPVDVKDGVSVVLPEDGAWTDLEPAYQTVMLDGKDAFLWIETVWANVSLARLSPSLMDLEFRGTVEARGWVYLSKDGENAMVIELAFGNTADELFKKAEAEVVWAACQRREMEMERVDVRVELGDRGSMRRPVRTMRCVLPPFLVDAVFGARSRLVRICQSMTNLGLYQCARQNFFRLSVEKGPFEGNWADELAEILSCLSLDNIYVSSPVHWGIVYRNVAIGETFVEGVKELFYDGEDDFEARTRKEGKLFANEGWNEVSSRFMMGGWKELTPPSVRITAWVPEFIAEWFGGIEHILEVADSMRREITKVTMAARREHMELQARVRMARQPRYPGPPWSNELGKMATEEETDNHKSEGEPGLGGSAAQSEGGQKDRESINPDGTKGNRKEISTGESSGKARGKLGEAGKGLRGPRKAGIRIGQAPGTRKEPCLRNLKKIVSSLARALNKNQGYLADAKKKLTFDGANITQFLIDYQNLVALLKWTEEEKMDHLGQHVSLSLGRDIMAIVAASRSWKETRDVKMRKYLAAEKMATEADLAAVQRKNFATYNDFLREFTLVALRIPGVMDRIMSNYFLRQFSEFDKDKILSAYQQTNKIVNTRDVDFSTVTDLAEKTVVIETLALLKEGEIIDLTSRTGDKVKKGIESLHERVHGVDNKIERMESALLVMQAQVSRPPLPPQEAVVLPGVANRGFGRRDPANEQCKYCTAIGHYVHACPKLNHDILKRRCTRSLKGEIFGPQGEWVNWNSPGGMRRAIIMLNGLEITAVKAEPVGEIIWDQRQGRGSQVNFILENDGRDRVNATTRLGMAGRRINCDTVMEEVTGSSEPQVEPEAEEPEKVSGKPREEEPADKVTAAKTKFRYQIPILSLPEIDDTISKLLRTMVSVSFQTMLQASPRLLKGLRQLLTRRRVEIGDNPELPEGEREEEVPQEVANLQRSRGDLEDFEKSFADICLSLPDREGGEVMRSPPGTKLSFHALPVGKLKIQIGSHHTDALVDGGAEITLIRRDFATITGCTVNKEVTGSIRGAGGEIPFLEIIGMHLRGGSYMVDIEDPVTGRGELLRLLGTGGDPPRGKLATWSPSFEDSMRKGAFARMEGMRERVKIMIEEAFNKKEWIKMSLPQKKRRQEDEVLGVMVVEKESEVELGASLPKRKEVRLDMPKIALEIPDLLQLMKALRYHKVGVDSAALAKFEREVQKGYCLNGKLVSIQPRVIEATGAIPAVHFLGERSRKEVFESTSRTTGYIPAELWYGREIDFPVEALVPTWNRLDDDPQMTTEELIEARCQQILKNEEVVEDIASRVLDSRMRDKARWDQVKNVRKEPLQVGEMILLRNSALESTWLGQLGRRFKGPYRVAKRVGLNTFELEDLDGTGLKGPFPGQRLVRFLSRDPVEQWLQEAEDKETEEPQAKD</sequence>
<dbReference type="InterPro" id="IPR021109">
    <property type="entry name" value="Peptidase_aspartic_dom_sf"/>
</dbReference>
<comment type="caution">
    <text evidence="2">The sequence shown here is derived from an EMBL/GenBank/DDBJ whole genome shotgun (WGS) entry which is preliminary data.</text>
</comment>
<keyword evidence="3" id="KW-1185">Reference proteome</keyword>
<dbReference type="Gramene" id="GBG81419">
    <property type="protein sequence ID" value="GBG81419"/>
    <property type="gene ID" value="CBR_g32096"/>
</dbReference>
<name>A0A388LGJ0_CHABU</name>
<gene>
    <name evidence="2" type="ORF">CBR_g32096</name>
</gene>
<feature type="compositionally biased region" description="Basic and acidic residues" evidence="1">
    <location>
        <begin position="373"/>
        <end position="393"/>
    </location>
</feature>
<organism evidence="2 3">
    <name type="scientific">Chara braunii</name>
    <name type="common">Braun's stonewort</name>
    <dbReference type="NCBI Taxonomy" id="69332"/>
    <lineage>
        <taxon>Eukaryota</taxon>
        <taxon>Viridiplantae</taxon>
        <taxon>Streptophyta</taxon>
        <taxon>Charophyceae</taxon>
        <taxon>Charales</taxon>
        <taxon>Characeae</taxon>
        <taxon>Chara</taxon>
    </lineage>
</organism>
<proteinExistence type="predicted"/>
<evidence type="ECO:0008006" key="4">
    <source>
        <dbReference type="Google" id="ProtNLM"/>
    </source>
</evidence>
<feature type="region of interest" description="Disordered" evidence="1">
    <location>
        <begin position="327"/>
        <end position="427"/>
    </location>
</feature>
<protein>
    <recommendedName>
        <fullName evidence="4">Peptidase A2 domain-containing protein</fullName>
    </recommendedName>
</protein>
<dbReference type="EMBL" id="BFEA01000374">
    <property type="protein sequence ID" value="GBG81419.1"/>
    <property type="molecule type" value="Genomic_DNA"/>
</dbReference>
<feature type="compositionally biased region" description="Basic and acidic residues" evidence="1">
    <location>
        <begin position="837"/>
        <end position="851"/>
    </location>
</feature>
<reference evidence="2 3" key="1">
    <citation type="journal article" date="2018" name="Cell">
        <title>The Chara Genome: Secondary Complexity and Implications for Plant Terrestrialization.</title>
        <authorList>
            <person name="Nishiyama T."/>
            <person name="Sakayama H."/>
            <person name="Vries J.D."/>
            <person name="Buschmann H."/>
            <person name="Saint-Marcoux D."/>
            <person name="Ullrich K.K."/>
            <person name="Haas F.B."/>
            <person name="Vanderstraeten L."/>
            <person name="Becker D."/>
            <person name="Lang D."/>
            <person name="Vosolsobe S."/>
            <person name="Rombauts S."/>
            <person name="Wilhelmsson P.K.I."/>
            <person name="Janitza P."/>
            <person name="Kern R."/>
            <person name="Heyl A."/>
            <person name="Rumpler F."/>
            <person name="Villalobos L.I.A.C."/>
            <person name="Clay J.M."/>
            <person name="Skokan R."/>
            <person name="Toyoda A."/>
            <person name="Suzuki Y."/>
            <person name="Kagoshima H."/>
            <person name="Schijlen E."/>
            <person name="Tajeshwar N."/>
            <person name="Catarino B."/>
            <person name="Hetherington A.J."/>
            <person name="Saltykova A."/>
            <person name="Bonnot C."/>
            <person name="Breuninger H."/>
            <person name="Symeonidi A."/>
            <person name="Radhakrishnan G.V."/>
            <person name="Van Nieuwerburgh F."/>
            <person name="Deforce D."/>
            <person name="Chang C."/>
            <person name="Karol K.G."/>
            <person name="Hedrich R."/>
            <person name="Ulvskov P."/>
            <person name="Glockner G."/>
            <person name="Delwiche C.F."/>
            <person name="Petrasek J."/>
            <person name="Van de Peer Y."/>
            <person name="Friml J."/>
            <person name="Beilby M."/>
            <person name="Dolan L."/>
            <person name="Kohara Y."/>
            <person name="Sugano S."/>
            <person name="Fujiyama A."/>
            <person name="Delaux P.-M."/>
            <person name="Quint M."/>
            <person name="TheiBen G."/>
            <person name="Hagemann M."/>
            <person name="Harholt J."/>
            <person name="Dunand C."/>
            <person name="Zachgo S."/>
            <person name="Langdale J."/>
            <person name="Maumus F."/>
            <person name="Straeten D.V.D."/>
            <person name="Gould S.B."/>
            <person name="Rensing S.A."/>
        </authorList>
    </citation>
    <scope>NUCLEOTIDE SEQUENCE [LARGE SCALE GENOMIC DNA]</scope>
    <source>
        <strain evidence="2 3">S276</strain>
    </source>
</reference>
<accession>A0A388LGJ0</accession>
<evidence type="ECO:0000313" key="2">
    <source>
        <dbReference type="EMBL" id="GBG81419.1"/>
    </source>
</evidence>
<dbReference type="SUPFAM" id="SSF50630">
    <property type="entry name" value="Acid proteases"/>
    <property type="match status" value="1"/>
</dbReference>
<feature type="region of interest" description="Disordered" evidence="1">
    <location>
        <begin position="821"/>
        <end position="852"/>
    </location>
</feature>
<evidence type="ECO:0000313" key="3">
    <source>
        <dbReference type="Proteomes" id="UP000265515"/>
    </source>
</evidence>